<evidence type="ECO:0000256" key="3">
    <source>
        <dbReference type="ARBA" id="ARBA00023163"/>
    </source>
</evidence>
<dbReference type="InterPro" id="IPR009057">
    <property type="entry name" value="Homeodomain-like_sf"/>
</dbReference>
<dbReference type="SMART" id="SM00342">
    <property type="entry name" value="HTH_ARAC"/>
    <property type="match status" value="1"/>
</dbReference>
<comment type="caution">
    <text evidence="6">The sequence shown here is derived from an EMBL/GenBank/DDBJ whole genome shotgun (WGS) entry which is preliminary data.</text>
</comment>
<dbReference type="Proteomes" id="UP000483379">
    <property type="component" value="Unassembled WGS sequence"/>
</dbReference>
<feature type="compositionally biased region" description="Basic and acidic residues" evidence="4">
    <location>
        <begin position="1"/>
        <end position="17"/>
    </location>
</feature>
<dbReference type="PANTHER" id="PTHR47894:SF4">
    <property type="entry name" value="HTH-TYPE TRANSCRIPTIONAL REGULATOR GADX"/>
    <property type="match status" value="1"/>
</dbReference>
<proteinExistence type="predicted"/>
<keyword evidence="2" id="KW-0238">DNA-binding</keyword>
<protein>
    <submittedName>
        <fullName evidence="6">AraC family transcriptional regulator</fullName>
    </submittedName>
</protein>
<organism evidence="6 7">
    <name type="scientific">Thiorhodococcus minor</name>
    <dbReference type="NCBI Taxonomy" id="57489"/>
    <lineage>
        <taxon>Bacteria</taxon>
        <taxon>Pseudomonadati</taxon>
        <taxon>Pseudomonadota</taxon>
        <taxon>Gammaproteobacteria</taxon>
        <taxon>Chromatiales</taxon>
        <taxon>Chromatiaceae</taxon>
        <taxon>Thiorhodococcus</taxon>
    </lineage>
</organism>
<keyword evidence="3" id="KW-0804">Transcription</keyword>
<evidence type="ECO:0000259" key="5">
    <source>
        <dbReference type="PROSITE" id="PS01124"/>
    </source>
</evidence>
<accession>A0A6M0JZU0</accession>
<dbReference type="EMBL" id="JAAIJQ010000023">
    <property type="protein sequence ID" value="NEV62193.1"/>
    <property type="molecule type" value="Genomic_DNA"/>
</dbReference>
<dbReference type="GO" id="GO:0005829">
    <property type="term" value="C:cytosol"/>
    <property type="evidence" value="ECO:0007669"/>
    <property type="project" value="TreeGrafter"/>
</dbReference>
<feature type="region of interest" description="Disordered" evidence="4">
    <location>
        <begin position="1"/>
        <end position="22"/>
    </location>
</feature>
<evidence type="ECO:0000256" key="4">
    <source>
        <dbReference type="SAM" id="MobiDB-lite"/>
    </source>
</evidence>
<name>A0A6M0JZU0_9GAMM</name>
<dbReference type="GO" id="GO:0003700">
    <property type="term" value="F:DNA-binding transcription factor activity"/>
    <property type="evidence" value="ECO:0007669"/>
    <property type="project" value="InterPro"/>
</dbReference>
<dbReference type="PROSITE" id="PS01124">
    <property type="entry name" value="HTH_ARAC_FAMILY_2"/>
    <property type="match status" value="1"/>
</dbReference>
<dbReference type="RefSeq" id="WP_164452664.1">
    <property type="nucleotide sequence ID" value="NZ_JAAIJQ010000023.1"/>
</dbReference>
<dbReference type="PANTHER" id="PTHR47894">
    <property type="entry name" value="HTH-TYPE TRANSCRIPTIONAL REGULATOR GADX"/>
    <property type="match status" value="1"/>
</dbReference>
<dbReference type="Pfam" id="PF12625">
    <property type="entry name" value="Arabinose_bd"/>
    <property type="match status" value="1"/>
</dbReference>
<gene>
    <name evidence="6" type="ORF">G3446_09870</name>
</gene>
<evidence type="ECO:0000313" key="7">
    <source>
        <dbReference type="Proteomes" id="UP000483379"/>
    </source>
</evidence>
<feature type="domain" description="HTH araC/xylS-type" evidence="5">
    <location>
        <begin position="249"/>
        <end position="347"/>
    </location>
</feature>
<keyword evidence="1" id="KW-0805">Transcription regulation</keyword>
<dbReference type="AlphaFoldDB" id="A0A6M0JZU0"/>
<feature type="compositionally biased region" description="Low complexity" evidence="4">
    <location>
        <begin position="378"/>
        <end position="387"/>
    </location>
</feature>
<dbReference type="InterPro" id="IPR032687">
    <property type="entry name" value="AraC-type_N"/>
</dbReference>
<feature type="region of interest" description="Disordered" evidence="4">
    <location>
        <begin position="338"/>
        <end position="387"/>
    </location>
</feature>
<evidence type="ECO:0000256" key="1">
    <source>
        <dbReference type="ARBA" id="ARBA00023015"/>
    </source>
</evidence>
<dbReference type="Gene3D" id="1.10.10.60">
    <property type="entry name" value="Homeodomain-like"/>
    <property type="match status" value="1"/>
</dbReference>
<dbReference type="GO" id="GO:0000976">
    <property type="term" value="F:transcription cis-regulatory region binding"/>
    <property type="evidence" value="ECO:0007669"/>
    <property type="project" value="TreeGrafter"/>
</dbReference>
<dbReference type="Pfam" id="PF12833">
    <property type="entry name" value="HTH_18"/>
    <property type="match status" value="1"/>
</dbReference>
<evidence type="ECO:0000256" key="2">
    <source>
        <dbReference type="ARBA" id="ARBA00023125"/>
    </source>
</evidence>
<evidence type="ECO:0000313" key="6">
    <source>
        <dbReference type="EMBL" id="NEV62193.1"/>
    </source>
</evidence>
<feature type="compositionally biased region" description="Basic and acidic residues" evidence="4">
    <location>
        <begin position="343"/>
        <end position="352"/>
    </location>
</feature>
<reference evidence="6 7" key="1">
    <citation type="submission" date="2020-02" db="EMBL/GenBank/DDBJ databases">
        <title>Genome sequences of Thiorhodococcus mannitoliphagus and Thiorhodococcus minor, purple sulfur photosynthetic bacteria in the gammaproteobacterial family, Chromatiaceae.</title>
        <authorList>
            <person name="Aviles F.A."/>
            <person name="Meyer T.E."/>
            <person name="Kyndt J.A."/>
        </authorList>
    </citation>
    <scope>NUCLEOTIDE SEQUENCE [LARGE SCALE GENOMIC DNA]</scope>
    <source>
        <strain evidence="6 7">DSM 11518</strain>
    </source>
</reference>
<keyword evidence="7" id="KW-1185">Reference proteome</keyword>
<dbReference type="SUPFAM" id="SSF46689">
    <property type="entry name" value="Homeodomain-like"/>
    <property type="match status" value="1"/>
</dbReference>
<dbReference type="InterPro" id="IPR018060">
    <property type="entry name" value="HTH_AraC"/>
</dbReference>
<sequence>MRRERGHGLPPHEHRAPTEGGVRVGPLMNLHALVAELGADPRRVFADTGFHPTQLEDPDAEVPFVAGSRLLAHAVATTGCEQLGLLLGERAEVSALGVTGFMLQCAPDVETALDDLVHYLDLHDRGATVMLSVEGGQARVGYSAHLSGVQALAQIYDLAITVICKIMRKLCGGSWNPTEVLLSRRAPQEVAPYRRFFRAPLRFDTPQSSLCFPTHCLSEPVRSADPLLHRHLEQVATRLHANRHSSLTSEAQGLMRRTLADGKCRVDVIASQLGMHERTLHRHLQLEGTTFRRELDGIRYETARRLLTDTSVPLSQIAAALDYADATAFIRAFKRWSGQPPSEWRRDHRTQRAPEPSSQVQERWSAQECEARPRRNRAAANEAAGPG</sequence>